<feature type="transmembrane region" description="Helical" evidence="2">
    <location>
        <begin position="274"/>
        <end position="292"/>
    </location>
</feature>
<feature type="region of interest" description="Disordered" evidence="1">
    <location>
        <begin position="1089"/>
        <end position="1108"/>
    </location>
</feature>
<dbReference type="GO" id="GO:0005802">
    <property type="term" value="C:trans-Golgi network"/>
    <property type="evidence" value="ECO:0007669"/>
    <property type="project" value="TreeGrafter"/>
</dbReference>
<dbReference type="InterPro" id="IPR039755">
    <property type="entry name" value="TBC1D23"/>
</dbReference>
<feature type="region of interest" description="Disordered" evidence="1">
    <location>
        <begin position="508"/>
        <end position="542"/>
    </location>
</feature>
<dbReference type="SUPFAM" id="SSF52821">
    <property type="entry name" value="Rhodanese/Cell cycle control phosphatase"/>
    <property type="match status" value="1"/>
</dbReference>
<dbReference type="Gene3D" id="1.10.472.80">
    <property type="entry name" value="Ypt/Rab-GAP domain of gyp1p, domain 3"/>
    <property type="match status" value="1"/>
</dbReference>
<dbReference type="GO" id="GO:0099041">
    <property type="term" value="P:vesicle tethering to Golgi"/>
    <property type="evidence" value="ECO:0007669"/>
    <property type="project" value="TreeGrafter"/>
</dbReference>
<dbReference type="Gene3D" id="1.10.8.270">
    <property type="entry name" value="putative rabgap domain of human tbc1 domain family member 14 like domains"/>
    <property type="match status" value="1"/>
</dbReference>
<protein>
    <recommendedName>
        <fullName evidence="3">Rab-GAP TBC domain-containing protein</fullName>
    </recommendedName>
</protein>
<evidence type="ECO:0000313" key="5">
    <source>
        <dbReference type="Proteomes" id="UP000242942"/>
    </source>
</evidence>
<dbReference type="InterPro" id="IPR036873">
    <property type="entry name" value="Rhodanese-like_dom_sf"/>
</dbReference>
<keyword evidence="2" id="KW-0812">Transmembrane</keyword>
<dbReference type="InterPro" id="IPR000195">
    <property type="entry name" value="Rab-GAP-TBC_dom"/>
</dbReference>
<reference evidence="4 5" key="1">
    <citation type="submission" date="2016-06" db="EMBL/GenBank/DDBJ databases">
        <authorList>
            <consortium name="Pathogen Informatics"/>
        </authorList>
    </citation>
    <scope>NUCLEOTIDE SEQUENCE [LARGE SCALE GENOMIC DNA]</scope>
    <source>
        <strain evidence="4">PocGH01</strain>
    </source>
</reference>
<gene>
    <name evidence="4" type="primary">PocGH01_14055700</name>
    <name evidence="4" type="ORF">POCGH01_14055700</name>
</gene>
<dbReference type="PROSITE" id="PS50086">
    <property type="entry name" value="TBC_RABGAP"/>
    <property type="match status" value="1"/>
</dbReference>
<dbReference type="PANTHER" id="PTHR13297">
    <property type="entry name" value="TBC1 DOMAIN FAMILY MEMBER 23-RELATED"/>
    <property type="match status" value="1"/>
</dbReference>
<keyword evidence="2" id="KW-0472">Membrane</keyword>
<dbReference type="PANTHER" id="PTHR13297:SF5">
    <property type="entry name" value="TBC1 DOMAIN FAMILY MEMBER 23"/>
    <property type="match status" value="1"/>
</dbReference>
<evidence type="ECO:0000256" key="2">
    <source>
        <dbReference type="SAM" id="Phobius"/>
    </source>
</evidence>
<organism evidence="4 5">
    <name type="scientific">Plasmodium ovale</name>
    <name type="common">malaria parasite P. ovale</name>
    <dbReference type="NCBI Taxonomy" id="36330"/>
    <lineage>
        <taxon>Eukaryota</taxon>
        <taxon>Sar</taxon>
        <taxon>Alveolata</taxon>
        <taxon>Apicomplexa</taxon>
        <taxon>Aconoidasida</taxon>
        <taxon>Haemosporida</taxon>
        <taxon>Plasmodiidae</taxon>
        <taxon>Plasmodium</taxon>
        <taxon>Plasmodium (Plasmodium)</taxon>
    </lineage>
</organism>
<dbReference type="VEuPathDB" id="PlasmoDB:PocGH01_14055700"/>
<name>A0A1D3UAD7_PLAOA</name>
<dbReference type="SUPFAM" id="SSF47923">
    <property type="entry name" value="Ypt/Rab-GAP domain of gyp1p"/>
    <property type="match status" value="2"/>
</dbReference>
<feature type="compositionally biased region" description="Basic residues" evidence="1">
    <location>
        <begin position="511"/>
        <end position="537"/>
    </location>
</feature>
<evidence type="ECO:0000259" key="3">
    <source>
        <dbReference type="PROSITE" id="PS50086"/>
    </source>
</evidence>
<dbReference type="InterPro" id="IPR035969">
    <property type="entry name" value="Rab-GAP_TBC_sf"/>
</dbReference>
<sequence>MGKERGRQKVREKYIKALFDEIEMGKIEGNWENSQYNVTLLMNYDIYIFNKRYYKLKSEKDSTIRKTLLLYLYKFNFYTPKIIKRVIFKKYLLQNEGKDIKYFNYNIYLLLSYMKNTNINESTQKIIDLDVFRTRINKDNKKTIYFFNLFLNYACNHFQFKYKQGLNEILALFFYLKGKCFNMIDVYFCFQNFVERFLKEFYYDDEFFFLQITFFLFKILIKYHDPVLSEVLENNKMTPEIYAASWFLTLFASKSNLKILNSIYLIFILEHNPFFYFFFSLALLILHRNVFLCVDSSNLPELLSKINIFNKKFLKKVWSLGKYLERNTPVSFTHKLFFIKNVLIYLTNEISEENHHKKDVLLNFFKSIDYMSINSYEIIKNVSSGRNKYIFMDIRPNGHFKRFHLRSSINVDTDQDYAQLLRESMDIREKRKKWEREVKIDKRIRHILKRYEDCEVMHSDLLLFSYMLFKKHGGKININHDDNILLKGKNEHMGRNILNEVNFGELERGKQGKRRKKRRRARKRIRRRERDTRKNRKGGNIQSMGLLKFERDPVVNLNFHILQNYREERNMKGRSKTRKVKVGTVKCFSRMYAEERNAQDCKRYYSDDNIVHRPFRLMCYIIKQWFYAKIQEEAKREVGKREKAKNGRENHDKGKYMVESLPGELYHEEPHLGETHPGEPKLNVSSFNLYLLIKEKVLKDENLLRHTLTDVLNPKRDIIILYDDDFNNAKHVRKFYYNLIYNFKIKKVSIIEGGINAYHSLIVNENLDFNVKGSTPTNNKIGKGKFMELPDFFLCYNLLKNKNVVNHIFHYPNLCYLCKYKNCKNTKKKILDVFFFEIYNDFTIFEDLYNFLTYQKEKTNLLAFLDLIVRKKYIERLRHSKREDSEGSSFHISSILNYIKRKKGKDKEGGNSSSLPSFVSPSISNGKYLYNHDKPFYSSKKMSNSTVGDTNMCNHSTGKKDYFSINYYIDYYSRKKSELLNTPKNYDKGDSIDDKHADELFDEHNDPERGGKFPSERISASGDELWKGVSDASAIGIPMQVEPLDVGRNLSIATDSTDRRCSTGLDVYNMFSYVDVLCYNSLLHSGESGENGDVNQIDQSSEKSDKNGGSMRKVYNCFIEYVYQPLIPHNIRSNNVISNFVQYVKYFKSMKRSNSVSTINDPNLYLNCNKLDSRLFFNMSYFPFNSLRKLHFPSSLPCASANEGDLPTKDDSLYQTAREELPTENHTGEKLPIERANGAANAAAGVDQYDELLNDSIINNTWIKNRPELGLCKLMIYDYFLILYGTPYLQETNVLVSKTDKRQNGSNVNKVTEKWDEDQSKDMENMENMEMDSVDAIKGDNMEEEGKRKNLDIGMLNFLKEKEKYGEKKGDLNLKYVDDRFHKIIIHKYKDLKKKDVLFNIECYKINSINTNWCKLSHHIFASITKEHIADTYTHYKGYFHLSNNDLLLKEDTYSVRSISSSNTESYVSDEQDFSFSDYHSFYTKNVKSKPGTDRRNTQGVDEKEKEILLHQQVEIDVVNIYGIFDLRTIFKITTKRNSGKTLYFYFTTNRNTPLLALNFENDMEVQSCVYSVKEAYAFFVNEKGGN</sequence>
<dbReference type="GO" id="GO:0042147">
    <property type="term" value="P:retrograde transport, endosome to Golgi"/>
    <property type="evidence" value="ECO:0007669"/>
    <property type="project" value="InterPro"/>
</dbReference>
<proteinExistence type="predicted"/>
<keyword evidence="5" id="KW-1185">Reference proteome</keyword>
<feature type="domain" description="Rab-GAP TBC" evidence="3">
    <location>
        <begin position="97"/>
        <end position="271"/>
    </location>
</feature>
<dbReference type="VEuPathDB" id="PlasmoDB:POWCR01_140050100"/>
<dbReference type="OrthoDB" id="1668230at2759"/>
<keyword evidence="2" id="KW-1133">Transmembrane helix</keyword>
<evidence type="ECO:0000256" key="1">
    <source>
        <dbReference type="SAM" id="MobiDB-lite"/>
    </source>
</evidence>
<dbReference type="SMART" id="SM00164">
    <property type="entry name" value="TBC"/>
    <property type="match status" value="1"/>
</dbReference>
<dbReference type="GO" id="GO:0005829">
    <property type="term" value="C:cytosol"/>
    <property type="evidence" value="ECO:0007669"/>
    <property type="project" value="GOC"/>
</dbReference>
<dbReference type="Pfam" id="PF00566">
    <property type="entry name" value="RabGAP-TBC"/>
    <property type="match status" value="1"/>
</dbReference>
<accession>A0A1D3UAD7</accession>
<dbReference type="EMBL" id="LT594595">
    <property type="protein sequence ID" value="SCQ17112.1"/>
    <property type="molecule type" value="Genomic_DNA"/>
</dbReference>
<evidence type="ECO:0000313" key="4">
    <source>
        <dbReference type="EMBL" id="SCQ17112.1"/>
    </source>
</evidence>
<dbReference type="Proteomes" id="UP000242942">
    <property type="component" value="Chromosome 14"/>
</dbReference>